<proteinExistence type="predicted"/>
<protein>
    <submittedName>
        <fullName evidence="2">DUF397 domain-containing protein</fullName>
    </submittedName>
</protein>
<sequence>MGLELIGAAWRKSTYSAAHEECLEVADLIPGGLIPVRDSKSPTGPALFLPAAAWATFLRAVKATAA</sequence>
<dbReference type="RefSeq" id="WP_417922857.1">
    <property type="nucleotide sequence ID" value="NZ_JBHSFS010000005.1"/>
</dbReference>
<evidence type="ECO:0000313" key="2">
    <source>
        <dbReference type="EMBL" id="MFC4513957.1"/>
    </source>
</evidence>
<dbReference type="InterPro" id="IPR007278">
    <property type="entry name" value="DUF397"/>
</dbReference>
<keyword evidence="3" id="KW-1185">Reference proteome</keyword>
<dbReference type="EMBL" id="JBHSFS010000005">
    <property type="protein sequence ID" value="MFC4513957.1"/>
    <property type="molecule type" value="Genomic_DNA"/>
</dbReference>
<dbReference type="Proteomes" id="UP001595990">
    <property type="component" value="Unassembled WGS sequence"/>
</dbReference>
<gene>
    <name evidence="2" type="ORF">ACFPEN_13510</name>
</gene>
<dbReference type="Pfam" id="PF04149">
    <property type="entry name" value="DUF397"/>
    <property type="match status" value="1"/>
</dbReference>
<feature type="domain" description="DUF397" evidence="1">
    <location>
        <begin position="8"/>
        <end position="62"/>
    </location>
</feature>
<organism evidence="2 3">
    <name type="scientific">Streptomyces ehimensis</name>
    <dbReference type="NCBI Taxonomy" id="68195"/>
    <lineage>
        <taxon>Bacteria</taxon>
        <taxon>Bacillati</taxon>
        <taxon>Actinomycetota</taxon>
        <taxon>Actinomycetes</taxon>
        <taxon>Kitasatosporales</taxon>
        <taxon>Streptomycetaceae</taxon>
        <taxon>Streptomyces</taxon>
    </lineage>
</organism>
<accession>A0ABV9BIS8</accession>
<comment type="caution">
    <text evidence="2">The sequence shown here is derived from an EMBL/GenBank/DDBJ whole genome shotgun (WGS) entry which is preliminary data.</text>
</comment>
<evidence type="ECO:0000259" key="1">
    <source>
        <dbReference type="Pfam" id="PF04149"/>
    </source>
</evidence>
<evidence type="ECO:0000313" key="3">
    <source>
        <dbReference type="Proteomes" id="UP001595990"/>
    </source>
</evidence>
<reference evidence="3" key="1">
    <citation type="journal article" date="2019" name="Int. J. Syst. Evol. Microbiol.">
        <title>The Global Catalogue of Microorganisms (GCM) 10K type strain sequencing project: providing services to taxonomists for standard genome sequencing and annotation.</title>
        <authorList>
            <consortium name="The Broad Institute Genomics Platform"/>
            <consortium name="The Broad Institute Genome Sequencing Center for Infectious Disease"/>
            <person name="Wu L."/>
            <person name="Ma J."/>
        </authorList>
    </citation>
    <scope>NUCLEOTIDE SEQUENCE [LARGE SCALE GENOMIC DNA]</scope>
    <source>
        <strain evidence="3">CECT 8064</strain>
    </source>
</reference>
<name>A0ABV9BIS8_9ACTN</name>